<dbReference type="Proteomes" id="UP000006178">
    <property type="component" value="Chromosome"/>
</dbReference>
<dbReference type="RefSeq" id="WP_014757594.1">
    <property type="nucleotide sequence ID" value="NC_017992.1"/>
</dbReference>
<dbReference type="KEGG" id="tsh:Tsac_0659"/>
<dbReference type="AlphaFoldDB" id="I3VT38"/>
<dbReference type="PATRIC" id="fig|1094508.3.peg.666"/>
<dbReference type="BioCyc" id="TSAC1094508:GLMA-670-MONOMER"/>
<accession>I3VT38</accession>
<keyword evidence="2" id="KW-1185">Reference proteome</keyword>
<protein>
    <submittedName>
        <fullName evidence="1">Uncharacterized protein</fullName>
    </submittedName>
</protein>
<proteinExistence type="predicted"/>
<name>I3VT38_THESW</name>
<organism evidence="1 2">
    <name type="scientific">Thermoanaerobacterium saccharolyticum (strain DSM 8691 / JW/SL-YS485)</name>
    <dbReference type="NCBI Taxonomy" id="1094508"/>
    <lineage>
        <taxon>Bacteria</taxon>
        <taxon>Bacillati</taxon>
        <taxon>Bacillota</taxon>
        <taxon>Clostridia</taxon>
        <taxon>Thermoanaerobacterales</taxon>
        <taxon>Thermoanaerobacteraceae</taxon>
        <taxon>Thermoanaerobacterium</taxon>
    </lineage>
</organism>
<sequence>MDKINMNTLKEEELLSINGGDFNPMRAFYYVGYGIGYVAYLLCKGAYYTEPNPFDIIGR</sequence>
<evidence type="ECO:0000313" key="1">
    <source>
        <dbReference type="EMBL" id="AFK85683.1"/>
    </source>
</evidence>
<gene>
    <name evidence="1" type="ordered locus">Tsac_0659</name>
</gene>
<reference evidence="1 2" key="1">
    <citation type="journal article" date="2014" name="Appl. Environ. Microbiol.">
        <title>Profile of Secreted Hydrolases, Associated Proteins, and SlpA in Thermoanaerobacterium saccharolyticum during the Degradation of Hemicellulose.</title>
        <authorList>
            <person name="Currie D.H."/>
            <person name="Guss A.M."/>
            <person name="Herring C.D."/>
            <person name="Giannone R.J."/>
            <person name="Johnson C.M."/>
            <person name="Lankford P.K."/>
            <person name="Brown S.D."/>
            <person name="Hettich R.L."/>
            <person name="Lynd L.R."/>
        </authorList>
    </citation>
    <scope>NUCLEOTIDE SEQUENCE [LARGE SCALE GENOMIC DNA]</scope>
    <source>
        <strain evidence="2">DSM 8691 / JW/SL-YS485</strain>
    </source>
</reference>
<dbReference type="EMBL" id="CP003184">
    <property type="protein sequence ID" value="AFK85683.1"/>
    <property type="molecule type" value="Genomic_DNA"/>
</dbReference>
<evidence type="ECO:0000313" key="2">
    <source>
        <dbReference type="Proteomes" id="UP000006178"/>
    </source>
</evidence>